<accession>A0ABR6NKX8</accession>
<dbReference type="Proteomes" id="UP001138540">
    <property type="component" value="Unassembled WGS sequence"/>
</dbReference>
<dbReference type="RefSeq" id="WP_184156625.1">
    <property type="nucleotide sequence ID" value="NZ_JACHKA010000001.1"/>
</dbReference>
<name>A0ABR6NKX8_9SPHN</name>
<gene>
    <name evidence="1" type="ORF">HNP60_003894</name>
</gene>
<sequence length="242" mass="26382">MVGLLVAKPASADIYKLTFSGTISSYSSVDRYFEPVDIPSAIGVGDSFSMIAKFDTDRYSVSPTFDADPSVNIYGGYLVSAHYQAGAFSFSAENLFSDYSNIQIWNDHYVSPSLPHVDSFSISGTHGVTGEPIPVELGFGPINLAFSLGKFDFTGTARDNDLIDKLPPLDLFDGQWGSFGFINSTTYLQGSYGLTNIQASLVKVSVVPESSTWTMMIVGFGLLGGSLRQHSYRRVFLDHRFP</sequence>
<comment type="caution">
    <text evidence="1">The sequence shown here is derived from an EMBL/GenBank/DDBJ whole genome shotgun (WGS) entry which is preliminary data.</text>
</comment>
<keyword evidence="2" id="KW-1185">Reference proteome</keyword>
<evidence type="ECO:0000313" key="1">
    <source>
        <dbReference type="EMBL" id="MBB5987920.1"/>
    </source>
</evidence>
<evidence type="ECO:0008006" key="3">
    <source>
        <dbReference type="Google" id="ProtNLM"/>
    </source>
</evidence>
<organism evidence="1 2">
    <name type="scientific">Sphingobium lignivorans</name>
    <dbReference type="NCBI Taxonomy" id="2735886"/>
    <lineage>
        <taxon>Bacteria</taxon>
        <taxon>Pseudomonadati</taxon>
        <taxon>Pseudomonadota</taxon>
        <taxon>Alphaproteobacteria</taxon>
        <taxon>Sphingomonadales</taxon>
        <taxon>Sphingomonadaceae</taxon>
        <taxon>Sphingobium</taxon>
    </lineage>
</organism>
<evidence type="ECO:0000313" key="2">
    <source>
        <dbReference type="Proteomes" id="UP001138540"/>
    </source>
</evidence>
<dbReference type="EMBL" id="JACHKA010000001">
    <property type="protein sequence ID" value="MBB5987920.1"/>
    <property type="molecule type" value="Genomic_DNA"/>
</dbReference>
<dbReference type="NCBIfam" id="NF035944">
    <property type="entry name" value="PEPxxWA-CTERM"/>
    <property type="match status" value="1"/>
</dbReference>
<reference evidence="1 2" key="1">
    <citation type="submission" date="2020-08" db="EMBL/GenBank/DDBJ databases">
        <title>Exploring microbial biodiversity for novel pathways involved in the catabolism of aromatic compounds derived from lignin.</title>
        <authorList>
            <person name="Elkins J."/>
        </authorList>
    </citation>
    <scope>NUCLEOTIDE SEQUENCE [LARGE SCALE GENOMIC DNA]</scope>
    <source>
        <strain evidence="1 2">B1D3A</strain>
    </source>
</reference>
<proteinExistence type="predicted"/>
<protein>
    <recommendedName>
        <fullName evidence="3">PEP-CTERM protein-sorting domain-containing protein</fullName>
    </recommendedName>
</protein>